<comment type="caution">
    <text evidence="1">The sequence shown here is derived from an EMBL/GenBank/DDBJ whole genome shotgun (WGS) entry which is preliminary data.</text>
</comment>
<dbReference type="OrthoDB" id="3515986at2"/>
<dbReference type="AlphaFoldDB" id="A0A5N6A8N3"/>
<organism evidence="1 2">
    <name type="scientific">Streptomyces mimosae</name>
    <dbReference type="NCBI Taxonomy" id="2586635"/>
    <lineage>
        <taxon>Bacteria</taxon>
        <taxon>Bacillati</taxon>
        <taxon>Actinomycetota</taxon>
        <taxon>Actinomycetes</taxon>
        <taxon>Kitasatosporales</taxon>
        <taxon>Streptomycetaceae</taxon>
        <taxon>Streptomyces</taxon>
    </lineage>
</organism>
<keyword evidence="2" id="KW-1185">Reference proteome</keyword>
<sequence>MTPLRERADQTDLFRATRPLGVIAPNGVRAVLDELTGTAGGGERDVLITGSYAAKAVAPSARANGCWTELAVQALAGDVPESRVRALAPRYVARLGAGSGA</sequence>
<dbReference type="Proteomes" id="UP000314251">
    <property type="component" value="Unassembled WGS sequence"/>
</dbReference>
<name>A0A5N6A8N3_9ACTN</name>
<proteinExistence type="predicted"/>
<accession>A0A5N6A8N3</accession>
<evidence type="ECO:0000313" key="1">
    <source>
        <dbReference type="EMBL" id="KAB8164592.1"/>
    </source>
</evidence>
<evidence type="ECO:0000313" key="2">
    <source>
        <dbReference type="Proteomes" id="UP000314251"/>
    </source>
</evidence>
<dbReference type="EMBL" id="VDLY02000009">
    <property type="protein sequence ID" value="KAB8164592.1"/>
    <property type="molecule type" value="Genomic_DNA"/>
</dbReference>
<gene>
    <name evidence="1" type="ORF">FH607_015200</name>
</gene>
<protein>
    <submittedName>
        <fullName evidence="1">Uncharacterized protein</fullName>
    </submittedName>
</protein>
<reference evidence="1" key="1">
    <citation type="submission" date="2019-10" db="EMBL/GenBank/DDBJ databases">
        <title>Nonomuraea sp. nov., isolated from Phyllanthus amarus.</title>
        <authorList>
            <person name="Klykleung N."/>
            <person name="Tanasupawat S."/>
        </authorList>
    </citation>
    <scope>NUCLEOTIDE SEQUENCE [LARGE SCALE GENOMIC DNA]</scope>
    <source>
        <strain evidence="1">3MP-10</strain>
    </source>
</reference>
<dbReference type="RefSeq" id="WP_139668761.1">
    <property type="nucleotide sequence ID" value="NZ_VDLY02000009.1"/>
</dbReference>